<protein>
    <submittedName>
        <fullName evidence="2">Methyltransferase type 12</fullName>
    </submittedName>
</protein>
<dbReference type="OrthoDB" id="8385759at2"/>
<dbReference type="GO" id="GO:0032259">
    <property type="term" value="P:methylation"/>
    <property type="evidence" value="ECO:0007669"/>
    <property type="project" value="UniProtKB-KW"/>
</dbReference>
<comment type="caution">
    <text evidence="2">The sequence shown here is derived from an EMBL/GenBank/DDBJ whole genome shotgun (WGS) entry which is preliminary data.</text>
</comment>
<dbReference type="Pfam" id="PF13649">
    <property type="entry name" value="Methyltransf_25"/>
    <property type="match status" value="1"/>
</dbReference>
<feature type="domain" description="Methyltransferase" evidence="1">
    <location>
        <begin position="54"/>
        <end position="146"/>
    </location>
</feature>
<name>A0A1J7BDA1_9ACTN</name>
<dbReference type="PANTHER" id="PTHR43464">
    <property type="entry name" value="METHYLTRANSFERASE"/>
    <property type="match status" value="1"/>
</dbReference>
<gene>
    <name evidence="2" type="ORF">BIV57_14885</name>
</gene>
<evidence type="ECO:0000313" key="3">
    <source>
        <dbReference type="Proteomes" id="UP000243342"/>
    </source>
</evidence>
<keyword evidence="2" id="KW-0489">Methyltransferase</keyword>
<dbReference type="PANTHER" id="PTHR43464:SF82">
    <property type="entry name" value="METHYLTRANSFERASE DOMAIN-CONTAINING PROTEIN"/>
    <property type="match status" value="1"/>
</dbReference>
<dbReference type="RefSeq" id="WP_071657347.1">
    <property type="nucleotide sequence ID" value="NZ_MLCF01000081.1"/>
</dbReference>
<dbReference type="CDD" id="cd02440">
    <property type="entry name" value="AdoMet_MTases"/>
    <property type="match status" value="1"/>
</dbReference>
<dbReference type="InterPro" id="IPR041698">
    <property type="entry name" value="Methyltransf_25"/>
</dbReference>
<evidence type="ECO:0000259" key="1">
    <source>
        <dbReference type="Pfam" id="PF13649"/>
    </source>
</evidence>
<keyword evidence="3" id="KW-1185">Reference proteome</keyword>
<dbReference type="Gene3D" id="3.40.50.150">
    <property type="entry name" value="Vaccinia Virus protein VP39"/>
    <property type="match status" value="1"/>
</dbReference>
<reference evidence="2 3" key="1">
    <citation type="submission" date="2016-10" db="EMBL/GenBank/DDBJ databases">
        <title>Genome sequence of Streptomyces gilvigriseus MUSC 26.</title>
        <authorList>
            <person name="Lee L.-H."/>
            <person name="Ser H.-L."/>
        </authorList>
    </citation>
    <scope>NUCLEOTIDE SEQUENCE [LARGE SCALE GENOMIC DNA]</scope>
    <source>
        <strain evidence="2 3">MUSC 26</strain>
    </source>
</reference>
<dbReference type="Proteomes" id="UP000243342">
    <property type="component" value="Unassembled WGS sequence"/>
</dbReference>
<keyword evidence="2" id="KW-0808">Transferase</keyword>
<proteinExistence type="predicted"/>
<dbReference type="AlphaFoldDB" id="A0A1J7BDA1"/>
<dbReference type="InterPro" id="IPR029063">
    <property type="entry name" value="SAM-dependent_MTases_sf"/>
</dbReference>
<evidence type="ECO:0000313" key="2">
    <source>
        <dbReference type="EMBL" id="OIV36659.1"/>
    </source>
</evidence>
<sequence>MRPTLEYTALNRVGWERIAPDRHPQSPEFYTAGGSTLSALETDFLPEVRGKRMLHLACANGNDSLSWAARGASVTGVDLVASAVETANRTADAAGLDARFLAADVYRLPEGLRRFDVVQLSWGAICWMPDLAEWARIVAAHLVDGGVLALFEHHPVWEMLKVAGGQVRVDADYFGRGTPSALRGADRRRMTGWREEVEFASFVWPLADVFTAVRSAGLEVERFQEAPDPEMYDGLGEHAASLPAVYALLARKGRREDAGG</sequence>
<accession>A0A1J7BDA1</accession>
<dbReference type="EMBL" id="MLCF01000081">
    <property type="protein sequence ID" value="OIV36659.1"/>
    <property type="molecule type" value="Genomic_DNA"/>
</dbReference>
<dbReference type="STRING" id="1428644.BIV57_14885"/>
<dbReference type="GO" id="GO:0008168">
    <property type="term" value="F:methyltransferase activity"/>
    <property type="evidence" value="ECO:0007669"/>
    <property type="project" value="UniProtKB-KW"/>
</dbReference>
<dbReference type="SUPFAM" id="SSF53335">
    <property type="entry name" value="S-adenosyl-L-methionine-dependent methyltransferases"/>
    <property type="match status" value="1"/>
</dbReference>
<organism evidence="2 3">
    <name type="scientific">Mangrovactinospora gilvigrisea</name>
    <dbReference type="NCBI Taxonomy" id="1428644"/>
    <lineage>
        <taxon>Bacteria</taxon>
        <taxon>Bacillati</taxon>
        <taxon>Actinomycetota</taxon>
        <taxon>Actinomycetes</taxon>
        <taxon>Kitasatosporales</taxon>
        <taxon>Streptomycetaceae</taxon>
        <taxon>Mangrovactinospora</taxon>
    </lineage>
</organism>